<reference evidence="1" key="1">
    <citation type="submission" date="2023-02" db="EMBL/GenBank/DDBJ databases">
        <title>Genome of toxic invasive species Heracleum sosnowskyi carries increased number of genes despite the absence of recent whole-genome duplications.</title>
        <authorList>
            <person name="Schelkunov M."/>
            <person name="Shtratnikova V."/>
            <person name="Makarenko M."/>
            <person name="Klepikova A."/>
            <person name="Omelchenko D."/>
            <person name="Novikova G."/>
            <person name="Obukhova E."/>
            <person name="Bogdanov V."/>
            <person name="Penin A."/>
            <person name="Logacheva M."/>
        </authorList>
    </citation>
    <scope>NUCLEOTIDE SEQUENCE</scope>
    <source>
        <strain evidence="1">Hsosn_3</strain>
        <tissue evidence="1">Leaf</tissue>
    </source>
</reference>
<dbReference type="InterPro" id="IPR036866">
    <property type="entry name" value="RibonucZ/Hydroxyglut_hydro"/>
</dbReference>
<accession>A0AAD8MVF3</accession>
<dbReference type="Gene3D" id="3.60.15.10">
    <property type="entry name" value="Ribonuclease Z/Hydroxyacylglutathione hydrolase-like"/>
    <property type="match status" value="1"/>
</dbReference>
<reference evidence="1" key="2">
    <citation type="submission" date="2023-05" db="EMBL/GenBank/DDBJ databases">
        <authorList>
            <person name="Schelkunov M.I."/>
        </authorList>
    </citation>
    <scope>NUCLEOTIDE SEQUENCE</scope>
    <source>
        <strain evidence="1">Hsosn_3</strain>
        <tissue evidence="1">Leaf</tissue>
    </source>
</reference>
<dbReference type="Proteomes" id="UP001237642">
    <property type="component" value="Unassembled WGS sequence"/>
</dbReference>
<proteinExistence type="predicted"/>
<dbReference type="GO" id="GO:0003684">
    <property type="term" value="F:damaged DNA binding"/>
    <property type="evidence" value="ECO:0007669"/>
    <property type="project" value="TreeGrafter"/>
</dbReference>
<organism evidence="1 2">
    <name type="scientific">Heracleum sosnowskyi</name>
    <dbReference type="NCBI Taxonomy" id="360622"/>
    <lineage>
        <taxon>Eukaryota</taxon>
        <taxon>Viridiplantae</taxon>
        <taxon>Streptophyta</taxon>
        <taxon>Embryophyta</taxon>
        <taxon>Tracheophyta</taxon>
        <taxon>Spermatophyta</taxon>
        <taxon>Magnoliopsida</taxon>
        <taxon>eudicotyledons</taxon>
        <taxon>Gunneridae</taxon>
        <taxon>Pentapetalae</taxon>
        <taxon>asterids</taxon>
        <taxon>campanulids</taxon>
        <taxon>Apiales</taxon>
        <taxon>Apiaceae</taxon>
        <taxon>Apioideae</taxon>
        <taxon>apioid superclade</taxon>
        <taxon>Tordylieae</taxon>
        <taxon>Tordyliinae</taxon>
        <taxon>Heracleum</taxon>
    </lineage>
</organism>
<protein>
    <submittedName>
        <fullName evidence="1">Uncharacterized protein</fullName>
    </submittedName>
</protein>
<dbReference type="PANTHER" id="PTHR23240:SF6">
    <property type="entry name" value="DNA CROSS-LINK REPAIR 1A PROTEIN"/>
    <property type="match status" value="1"/>
</dbReference>
<dbReference type="GO" id="GO:0035312">
    <property type="term" value="F:5'-3' DNA exonuclease activity"/>
    <property type="evidence" value="ECO:0007669"/>
    <property type="project" value="TreeGrafter"/>
</dbReference>
<dbReference type="SUPFAM" id="SSF56281">
    <property type="entry name" value="Metallo-hydrolase/oxidoreductase"/>
    <property type="match status" value="1"/>
</dbReference>
<sequence>MNSDFSLQNGRRCSNFDLDYQGLTKSFSHGKIYCSSITAKLVNLKIGISWDNIQILPLNQKISIAGIDVTYFDANHFPSSIIILFEPPSGKAVLHTGDFHTTYCDPQYDFPKQEGVIQFVIEAIQAEVFNPKTLFLIGSYTIGKERLYLEVARVLRKKVYINAAKLHILECLGIPNEDMQWFTTNEQESHIRIVIVLMTMKLNSICVLCD</sequence>
<name>A0AAD8MVF3_9APIA</name>
<evidence type="ECO:0000313" key="1">
    <source>
        <dbReference type="EMBL" id="KAK1385293.1"/>
    </source>
</evidence>
<dbReference type="EMBL" id="JAUIZM010000005">
    <property type="protein sequence ID" value="KAK1385293.1"/>
    <property type="molecule type" value="Genomic_DNA"/>
</dbReference>
<gene>
    <name evidence="1" type="ORF">POM88_023028</name>
</gene>
<comment type="caution">
    <text evidence="1">The sequence shown here is derived from an EMBL/GenBank/DDBJ whole genome shotgun (WGS) entry which is preliminary data.</text>
</comment>
<keyword evidence="2" id="KW-1185">Reference proteome</keyword>
<evidence type="ECO:0000313" key="2">
    <source>
        <dbReference type="Proteomes" id="UP001237642"/>
    </source>
</evidence>
<dbReference type="AlphaFoldDB" id="A0AAD8MVF3"/>
<dbReference type="GO" id="GO:0006303">
    <property type="term" value="P:double-strand break repair via nonhomologous end joining"/>
    <property type="evidence" value="ECO:0007669"/>
    <property type="project" value="TreeGrafter"/>
</dbReference>
<dbReference type="GO" id="GO:0036297">
    <property type="term" value="P:interstrand cross-link repair"/>
    <property type="evidence" value="ECO:0007669"/>
    <property type="project" value="TreeGrafter"/>
</dbReference>
<dbReference type="PANTHER" id="PTHR23240">
    <property type="entry name" value="DNA CROSS-LINK REPAIR PROTEIN PSO2/SNM1-RELATED"/>
    <property type="match status" value="1"/>
</dbReference>